<feature type="domain" description="ZW10 C-terminal helical" evidence="3">
    <location>
        <begin position="990"/>
        <end position="1129"/>
    </location>
</feature>
<dbReference type="PANTHER" id="PTHR12205">
    <property type="entry name" value="CENTROMERE/KINETOCHORE PROTEIN ZW10"/>
    <property type="match status" value="1"/>
</dbReference>
<dbReference type="EMBL" id="KN847901">
    <property type="protein sequence ID" value="KIR41161.1"/>
    <property type="molecule type" value="Genomic_DNA"/>
</dbReference>
<dbReference type="HOGENOM" id="CLU_309492_0_0_1"/>
<dbReference type="GO" id="GO:0006888">
    <property type="term" value="P:endoplasmic reticulum to Golgi vesicle-mediated transport"/>
    <property type="evidence" value="ECO:0007669"/>
    <property type="project" value="TreeGrafter"/>
</dbReference>
<dbReference type="GO" id="GO:0005737">
    <property type="term" value="C:cytoplasm"/>
    <property type="evidence" value="ECO:0007669"/>
    <property type="project" value="GOC"/>
</dbReference>
<dbReference type="GO" id="GO:1990423">
    <property type="term" value="C:RZZ complex"/>
    <property type="evidence" value="ECO:0007669"/>
    <property type="project" value="TreeGrafter"/>
</dbReference>
<keyword evidence="1" id="KW-0175">Coiled coil</keyword>
<evidence type="ECO:0000256" key="1">
    <source>
        <dbReference type="SAM" id="Coils"/>
    </source>
</evidence>
<proteinExistence type="predicted"/>
<feature type="compositionally biased region" description="Low complexity" evidence="2">
    <location>
        <begin position="605"/>
        <end position="617"/>
    </location>
</feature>
<sequence length="1145" mass="126703">MCTDDVSLKLHYPDRTETMFPIPSHLPKLGGEHISPQAEAEIDAHDNQPALETQDERAQSRVLNLLEPLLRPSLNKSDTRDKESRGGISGWNIKEIKKVKENFENAIEENKAKTHEILMNNFPTISGHIQTSSNLRTDFAELKAKLEELESQIDVSDPATSFMPPLLSLLNRHFKSLSTRGTCQGHMAALKVLKTKVEKVRKLEEAVWAGQGMEGWVLDSTPSAKKETEEASNGVEVDGLQGTAICKALEEKENVLRSLLRDQLIDGFKRAVVIQRDGIQLDVRKEIRLSSPNASRPDYLQATTAEPYPLSSLYKALSSLSLLPDLLQDLQSQLLTTVILPVVSSQRRISISSSPEVTSLKSDDARECIEDHEALAGLKETLEFIARTLYPQEADTPERGSFICGITVKTLKSLLDHLIIPSIPSSPSSIPGWLELIVSSLAIEDKALPVSSANDQLQYNRPLKDFWEKQAGKEYASKRRYDTANLVRALVLREWGRWEGTEKKREKEVRVVVEVEVSDDEDQSMKERSKEKGEEREAEDDGWGFGEVTENQTEQAGTKEVNQENVEEAEDGWGFDEDSSLPASSADQGPQEEDEAAGWELNVNTSSSLPDSTPLLPQVVPSPGLEARAETIHAPEPEHQPQSKSQRQYEPQSESNPGSASAPAPAPTKPPREAKRLGKKVAKKSKTEEYDPWDQLFDNDNSLSASTSTLTSASTSSLSSSTPAPSSETPPNNDIAPIQKPAKEAKKLGKKVGKKTNKEEEKDFWDADIPTENLGGGKTSVHQTVEVLGDKAEGDGDGRGRVDDPESVSPQTTMTAMPSSRQKRKKTELREEKKVIEEKYLVSTACEKLLDVGRGLLKEVEELQSSSYASPSLTCDFTSPIILQTLTDIFSLYRALLPIRYVQQLQDVPAITMQAYNDGNYLASQLSSFPLPASSTLSLDDEITRLRALSEHIYEEFLKNQRKGIDEELDTLKGLDGTADDKAFRRYEKQLEGIVHELESLSRVLKAVIPQSSRYEILGYLVTHLTSRISTSVLSLVDITEIESNRLTELLRLVYPLESLFGASGGAVEYVGGWLKFCYIAEILQANLVDITYLLDQGALVDFTADELVPLIKALFATSDKRDNVIERIENEGTGLGAARSGLSV</sequence>
<feature type="compositionally biased region" description="Acidic residues" evidence="2">
    <location>
        <begin position="565"/>
        <end position="579"/>
    </location>
</feature>
<evidence type="ECO:0000313" key="5">
    <source>
        <dbReference type="Proteomes" id="UP000053392"/>
    </source>
</evidence>
<dbReference type="InterPro" id="IPR046362">
    <property type="entry name" value="Zw10/DSL1_C_sf"/>
</dbReference>
<feature type="region of interest" description="Disordered" evidence="2">
    <location>
        <begin position="517"/>
        <end position="778"/>
    </location>
</feature>
<name>A0A0D0V154_9TREE</name>
<accession>A0A0D0V154</accession>
<dbReference type="InterPro" id="IPR055148">
    <property type="entry name" value="ZW10_C_2"/>
</dbReference>
<reference evidence="4 5" key="1">
    <citation type="submission" date="2015-01" db="EMBL/GenBank/DDBJ databases">
        <title>The Genome Sequence of Cryptococcus gattii Ram5.</title>
        <authorList>
            <consortium name="The Broad Institute Genomics Platform"/>
            <person name="Cuomo C."/>
            <person name="Litvintseva A."/>
            <person name="Chen Y."/>
            <person name="Heitman J."/>
            <person name="Sun S."/>
            <person name="Springer D."/>
            <person name="Dromer F."/>
            <person name="Young S."/>
            <person name="Zeng Q."/>
            <person name="Gargeya S."/>
            <person name="Abouelleil A."/>
            <person name="Alvarado L."/>
            <person name="Chapman S.B."/>
            <person name="Gainer-Dewar J."/>
            <person name="Goldberg J."/>
            <person name="Griggs A."/>
            <person name="Gujja S."/>
            <person name="Hansen M."/>
            <person name="Howarth C."/>
            <person name="Imamovic A."/>
            <person name="Larimer J."/>
            <person name="Murphy C."/>
            <person name="Naylor J."/>
            <person name="Pearson M."/>
            <person name="Priest M."/>
            <person name="Roberts A."/>
            <person name="Saif S."/>
            <person name="Shea T."/>
            <person name="Sykes S."/>
            <person name="Wortman J."/>
            <person name="Nusbaum C."/>
            <person name="Birren B."/>
        </authorList>
    </citation>
    <scope>NUCLEOTIDE SEQUENCE [LARGE SCALE GENOMIC DNA]</scope>
    <source>
        <strain evidence="4 5">Ram5</strain>
    </source>
</reference>
<feature type="compositionally biased region" description="Polar residues" evidence="2">
    <location>
        <begin position="642"/>
        <end position="652"/>
    </location>
</feature>
<feature type="compositionally biased region" description="Basic and acidic residues" evidence="2">
    <location>
        <begin position="627"/>
        <end position="641"/>
    </location>
</feature>
<evidence type="ECO:0000256" key="2">
    <source>
        <dbReference type="SAM" id="MobiDB-lite"/>
    </source>
</evidence>
<feature type="coiled-coil region" evidence="1">
    <location>
        <begin position="93"/>
        <end position="152"/>
    </location>
</feature>
<dbReference type="GO" id="GO:0007094">
    <property type="term" value="P:mitotic spindle assembly checkpoint signaling"/>
    <property type="evidence" value="ECO:0007669"/>
    <property type="project" value="TreeGrafter"/>
</dbReference>
<feature type="compositionally biased region" description="Low complexity" evidence="2">
    <location>
        <begin position="653"/>
        <end position="663"/>
    </location>
</feature>
<feature type="compositionally biased region" description="Polar residues" evidence="2">
    <location>
        <begin position="808"/>
        <end position="820"/>
    </location>
</feature>
<dbReference type="OrthoDB" id="534815at2759"/>
<feature type="compositionally biased region" description="Low complexity" evidence="2">
    <location>
        <begin position="702"/>
        <end position="730"/>
    </location>
</feature>
<evidence type="ECO:0000313" key="4">
    <source>
        <dbReference type="EMBL" id="KIR41161.1"/>
    </source>
</evidence>
<organism evidence="4 5">
    <name type="scientific">Cryptococcus deuterogattii Ram5</name>
    <dbReference type="NCBI Taxonomy" id="1296110"/>
    <lineage>
        <taxon>Eukaryota</taxon>
        <taxon>Fungi</taxon>
        <taxon>Dikarya</taxon>
        <taxon>Basidiomycota</taxon>
        <taxon>Agaricomycotina</taxon>
        <taxon>Tremellomycetes</taxon>
        <taxon>Tremellales</taxon>
        <taxon>Cryptococcaceae</taxon>
        <taxon>Cryptococcus</taxon>
        <taxon>Cryptococcus gattii species complex</taxon>
    </lineage>
</organism>
<dbReference type="PANTHER" id="PTHR12205:SF0">
    <property type="entry name" value="CENTROMERE_KINETOCHORE PROTEIN ZW10 HOMOLOG"/>
    <property type="match status" value="1"/>
</dbReference>
<feature type="compositionally biased region" description="Basic and acidic residues" evidence="2">
    <location>
        <begin position="756"/>
        <end position="765"/>
    </location>
</feature>
<feature type="compositionally biased region" description="Basic and acidic residues" evidence="2">
    <location>
        <begin position="790"/>
        <end position="804"/>
    </location>
</feature>
<dbReference type="Proteomes" id="UP000053392">
    <property type="component" value="Unassembled WGS sequence"/>
</dbReference>
<dbReference type="AlphaFoldDB" id="A0A0D0V154"/>
<dbReference type="Gene3D" id="1.10.357.150">
    <property type="match status" value="1"/>
</dbReference>
<keyword evidence="5" id="KW-1185">Reference proteome</keyword>
<feature type="compositionally biased region" description="Basic and acidic residues" evidence="2">
    <location>
        <begin position="523"/>
        <end position="535"/>
    </location>
</feature>
<dbReference type="Pfam" id="PF22766">
    <property type="entry name" value="ZW10_C2"/>
    <property type="match status" value="1"/>
</dbReference>
<evidence type="ECO:0000259" key="3">
    <source>
        <dbReference type="Pfam" id="PF22766"/>
    </source>
</evidence>
<protein>
    <submittedName>
        <fullName evidence="4">Unplaced genomic scaffold supercont1.6, whole genome shotgun sequence</fullName>
    </submittedName>
</protein>
<feature type="region of interest" description="Disordered" evidence="2">
    <location>
        <begin position="790"/>
        <end position="829"/>
    </location>
</feature>
<gene>
    <name evidence="4" type="ORF">I313_03114</name>
</gene>